<keyword evidence="1 2" id="KW-0129">CBS domain</keyword>
<dbReference type="PANTHER" id="PTHR43080:SF2">
    <property type="entry name" value="CBS DOMAIN-CONTAINING PROTEIN"/>
    <property type="match status" value="1"/>
</dbReference>
<evidence type="ECO:0000313" key="5">
    <source>
        <dbReference type="Proteomes" id="UP001275315"/>
    </source>
</evidence>
<name>A0ABU5CPF9_9BACI</name>
<sequence>MQVKDFMITDVIYVTKEMNLKQLLQTLVRHKIGGVPVIGEQGKLLGVISDGDVLRYLKPQGTTVYDMFSLVLISEKEDIVEKLTRSLKVPVEKLMKRRDIQTLYADDDIETALQLFAKYHFKKIPIIDTNHHVIGIISRGDIIRYMTQKLIEESQS</sequence>
<dbReference type="EMBL" id="JAWDIQ010000001">
    <property type="protein sequence ID" value="MDY0408243.1"/>
    <property type="molecule type" value="Genomic_DNA"/>
</dbReference>
<dbReference type="Gene3D" id="3.10.580.10">
    <property type="entry name" value="CBS-domain"/>
    <property type="match status" value="1"/>
</dbReference>
<dbReference type="Pfam" id="PF00571">
    <property type="entry name" value="CBS"/>
    <property type="match status" value="2"/>
</dbReference>
<dbReference type="PANTHER" id="PTHR43080">
    <property type="entry name" value="CBS DOMAIN-CONTAINING PROTEIN CBSX3, MITOCHONDRIAL"/>
    <property type="match status" value="1"/>
</dbReference>
<reference evidence="4 5" key="1">
    <citation type="submission" date="2023-10" db="EMBL/GenBank/DDBJ databases">
        <title>Virgibacillus soli CC-YMP-6 genome.</title>
        <authorList>
            <person name="Miliotis G."/>
            <person name="Sengupta P."/>
            <person name="Hameed A."/>
            <person name="Chuvochina M."/>
            <person name="Mcdonagh F."/>
            <person name="Simpson A.C."/>
            <person name="Singh N.K."/>
            <person name="Rekha P.D."/>
            <person name="Raman K."/>
            <person name="Hugenholtz P."/>
            <person name="Venkateswaran K."/>
        </authorList>
    </citation>
    <scope>NUCLEOTIDE SEQUENCE [LARGE SCALE GENOMIC DNA]</scope>
    <source>
        <strain evidence="4 5">CC-YMP-6</strain>
    </source>
</reference>
<evidence type="ECO:0000259" key="3">
    <source>
        <dbReference type="PROSITE" id="PS51371"/>
    </source>
</evidence>
<accession>A0ABU5CPF9</accession>
<evidence type="ECO:0000313" key="4">
    <source>
        <dbReference type="EMBL" id="MDY0408243.1"/>
    </source>
</evidence>
<dbReference type="SMART" id="SM00116">
    <property type="entry name" value="CBS"/>
    <property type="match status" value="2"/>
</dbReference>
<keyword evidence="5" id="KW-1185">Reference proteome</keyword>
<evidence type="ECO:0000256" key="1">
    <source>
        <dbReference type="ARBA" id="ARBA00023122"/>
    </source>
</evidence>
<comment type="caution">
    <text evidence="4">The sequence shown here is derived from an EMBL/GenBank/DDBJ whole genome shotgun (WGS) entry which is preliminary data.</text>
</comment>
<dbReference type="InterPro" id="IPR000644">
    <property type="entry name" value="CBS_dom"/>
</dbReference>
<dbReference type="PROSITE" id="PS51371">
    <property type="entry name" value="CBS"/>
    <property type="match status" value="2"/>
</dbReference>
<dbReference type="CDD" id="cd04586">
    <property type="entry name" value="CBS_pair_BON_assoc"/>
    <property type="match status" value="1"/>
</dbReference>
<protein>
    <submittedName>
        <fullName evidence="4">CBS domain-containing protein</fullName>
    </submittedName>
</protein>
<dbReference type="Proteomes" id="UP001275315">
    <property type="component" value="Unassembled WGS sequence"/>
</dbReference>
<dbReference type="InterPro" id="IPR046342">
    <property type="entry name" value="CBS_dom_sf"/>
</dbReference>
<gene>
    <name evidence="4" type="ORF">RWD45_06300</name>
</gene>
<feature type="domain" description="CBS" evidence="3">
    <location>
        <begin position="95"/>
        <end position="153"/>
    </location>
</feature>
<proteinExistence type="predicted"/>
<dbReference type="RefSeq" id="WP_320378991.1">
    <property type="nucleotide sequence ID" value="NZ_JAWDIQ010000001.1"/>
</dbReference>
<dbReference type="InterPro" id="IPR051257">
    <property type="entry name" value="Diverse_CBS-Domain"/>
</dbReference>
<organism evidence="4 5">
    <name type="scientific">Paracerasibacillus soli</name>
    <dbReference type="NCBI Taxonomy" id="480284"/>
    <lineage>
        <taxon>Bacteria</taxon>
        <taxon>Bacillati</taxon>
        <taxon>Bacillota</taxon>
        <taxon>Bacilli</taxon>
        <taxon>Bacillales</taxon>
        <taxon>Bacillaceae</taxon>
        <taxon>Paracerasibacillus</taxon>
    </lineage>
</organism>
<evidence type="ECO:0000256" key="2">
    <source>
        <dbReference type="PROSITE-ProRule" id="PRU00703"/>
    </source>
</evidence>
<dbReference type="SUPFAM" id="SSF54631">
    <property type="entry name" value="CBS-domain pair"/>
    <property type="match status" value="1"/>
</dbReference>
<feature type="domain" description="CBS" evidence="3">
    <location>
        <begin position="7"/>
        <end position="64"/>
    </location>
</feature>